<evidence type="ECO:0000256" key="1">
    <source>
        <dbReference type="SAM" id="MobiDB-lite"/>
    </source>
</evidence>
<reference evidence="3 4" key="1">
    <citation type="submission" date="2016-08" db="EMBL/GenBank/DDBJ databases">
        <title>Hymenobacter coccineus sp. nov., Hymenobacter lapidarius sp. nov. and Hymenobacter glacialis sp. nov., isolated from Antarctic soil.</title>
        <authorList>
            <person name="Sedlacek I."/>
            <person name="Kralova S."/>
            <person name="Kyrova K."/>
            <person name="Maslanova I."/>
            <person name="Stankova E."/>
            <person name="Vrbovska V."/>
            <person name="Nemec M."/>
            <person name="Bartak M."/>
            <person name="Svec P."/>
            <person name="Busse H.-J."/>
            <person name="Pantucek R."/>
        </authorList>
    </citation>
    <scope>NUCLEOTIDE SEQUENCE [LARGE SCALE GENOMIC DNA]</scope>
    <source>
        <strain evidence="3 4">CCM 8643</strain>
    </source>
</reference>
<feature type="compositionally biased region" description="Polar residues" evidence="1">
    <location>
        <begin position="1000"/>
        <end position="1030"/>
    </location>
</feature>
<sequence>MPLTSYQKDNLFKGLGLFIETIRPYVVGHLSARHGEAWPTAFPAEALSEKQRASWDEGRRAGSEPATLVDFQYLSAFAYKYPDLLTPDFGSKAKKVATWFSDIAEVRHQLAHFNPVVEDDAAERAWLNMREIATKVKEPALADSLTELRNRPAEPLLEPAPTSAPTAHVGGPRPWFEVVKPQLDIQQGRLDESVFAANVAEVALGNGRELYRNADIFFSKTYFTQGLRTVARRVVEGLNGGADAQNRVVSLQTGFGGGKTHTLISLWHLAKSGERLRAEVANELLAASALQLPLLPNFKEAQVAVFTNATNDVASGREVPGGPHLRTLWGELAWQLGGAPAYELVRQSDQELISPGGRFGQVLELVNQQRGPALILLDELADYCVKAAGKVVGGSTLADQTISFLQELTEAVAGAANSVLVVTLPASASEVSDSPEAGQILARLQGRVGRIGADTQPVTDEEIFEVVRRRLFEDLGHEAVRKAVVGQYHDYYQTLMGDIPSSAMQDSYRRLMEKAYPFHPELIEVFRKRWASHHGFQRTRGALRLLAAILADLWQRRDNLKGKRWLIHPSDAKLENLDALTGTLKQLYGSGYEAVLTADVAGSSSNARKIDDAKPEYGGQLAQGVATTILLNSFGNDGSNKGLSVKELKLSVVRPHELNHNTVNSALDELEGNAHYLYYAQSGDGKRYWFHTKPNVNILINQAKNDVTDPSVESEIQRRVMEKTARVTGFKLLVNPSDDVPEQMQPTLVVLPLELSLRPDGTLEKKALTRIETLATKRGNGERIYRNTLLFLLASDMGAAKLKTTVRDYLACEKIQQDYKSQLEPEQRNDLKRRGEECLAQVEKALVAAYSVVVKHAVKGGIKQFQLKEFAATFDAQLTTNLPALLEAEEVLLMKGVGLGTLRQHGLLPEPARSLRTKDVYEAFLRFDDKPMVWKQSAVQDSLLRYCLNGDFAIAASDNGTDLTRVWLKESVPMFEVTEATYWLVDKTLATQPAEPPANPISTGNGIASGSNDDTQGGDNQSVPGSSPEGSTGAGPKAFKTVTVSGKVPIEQYTQLFASFIRPLINNQVEISISIRGRSTAAVPLTENSAEYKIIKESAQQLGLSLEETE</sequence>
<evidence type="ECO:0000259" key="2">
    <source>
        <dbReference type="Pfam" id="PF18731"/>
    </source>
</evidence>
<comment type="caution">
    <text evidence="3">The sequence shown here is derived from an EMBL/GenBank/DDBJ whole genome shotgun (WGS) entry which is preliminary data.</text>
</comment>
<gene>
    <name evidence="3" type="ORF">BEN47_09985</name>
</gene>
<evidence type="ECO:0000313" key="4">
    <source>
        <dbReference type="Proteomes" id="UP000176294"/>
    </source>
</evidence>
<organism evidence="3 4">
    <name type="scientific">Hymenobacter lapidarius</name>
    <dbReference type="NCBI Taxonomy" id="1908237"/>
    <lineage>
        <taxon>Bacteria</taxon>
        <taxon>Pseudomonadati</taxon>
        <taxon>Bacteroidota</taxon>
        <taxon>Cytophagia</taxon>
        <taxon>Cytophagales</taxon>
        <taxon>Hymenobacteraceae</taxon>
        <taxon>Hymenobacter</taxon>
    </lineage>
</organism>
<dbReference type="OrthoDB" id="9757917at2"/>
<dbReference type="RefSeq" id="WP_070725327.1">
    <property type="nucleotide sequence ID" value="NZ_MDZB01000068.1"/>
</dbReference>
<keyword evidence="4" id="KW-1185">Reference proteome</keyword>
<feature type="domain" description="Swt1-like HEPN" evidence="2">
    <location>
        <begin position="13"/>
        <end position="136"/>
    </location>
</feature>
<name>A0A1G1TB32_9BACT</name>
<dbReference type="Pfam" id="PF04465">
    <property type="entry name" value="DUF499"/>
    <property type="match status" value="1"/>
</dbReference>
<dbReference type="Proteomes" id="UP000176294">
    <property type="component" value="Unassembled WGS sequence"/>
</dbReference>
<proteinExistence type="predicted"/>
<dbReference type="InterPro" id="IPR041650">
    <property type="entry name" value="HEPN_Swt1"/>
</dbReference>
<protein>
    <recommendedName>
        <fullName evidence="2">Swt1-like HEPN domain-containing protein</fullName>
    </recommendedName>
</protein>
<dbReference type="EMBL" id="MDZB01000068">
    <property type="protein sequence ID" value="OGX88067.1"/>
    <property type="molecule type" value="Genomic_DNA"/>
</dbReference>
<dbReference type="AlphaFoldDB" id="A0A1G1TB32"/>
<feature type="region of interest" description="Disordered" evidence="1">
    <location>
        <begin position="993"/>
        <end position="1038"/>
    </location>
</feature>
<dbReference type="Pfam" id="PF18731">
    <property type="entry name" value="HEPN_Swt1"/>
    <property type="match status" value="1"/>
</dbReference>
<accession>A0A1G1TB32</accession>
<dbReference type="STRING" id="1908237.BEN47_09985"/>
<dbReference type="InterPro" id="IPR007555">
    <property type="entry name" value="DUF499"/>
</dbReference>
<evidence type="ECO:0000313" key="3">
    <source>
        <dbReference type="EMBL" id="OGX88067.1"/>
    </source>
</evidence>